<accession>A0A2A9NRE4</accession>
<gene>
    <name evidence="1" type="ORF">AMATHDRAFT_47979</name>
</gene>
<evidence type="ECO:0008006" key="3">
    <source>
        <dbReference type="Google" id="ProtNLM"/>
    </source>
</evidence>
<evidence type="ECO:0000313" key="1">
    <source>
        <dbReference type="EMBL" id="PFH50326.1"/>
    </source>
</evidence>
<proteinExistence type="predicted"/>
<dbReference type="InterPro" id="IPR032675">
    <property type="entry name" value="LRR_dom_sf"/>
</dbReference>
<keyword evidence="2" id="KW-1185">Reference proteome</keyword>
<dbReference type="AlphaFoldDB" id="A0A2A9NRE4"/>
<dbReference type="Proteomes" id="UP000242287">
    <property type="component" value="Unassembled WGS sequence"/>
</dbReference>
<dbReference type="OrthoDB" id="2991878at2759"/>
<organism evidence="1 2">
    <name type="scientific">Amanita thiersii Skay4041</name>
    <dbReference type="NCBI Taxonomy" id="703135"/>
    <lineage>
        <taxon>Eukaryota</taxon>
        <taxon>Fungi</taxon>
        <taxon>Dikarya</taxon>
        <taxon>Basidiomycota</taxon>
        <taxon>Agaricomycotina</taxon>
        <taxon>Agaricomycetes</taxon>
        <taxon>Agaricomycetidae</taxon>
        <taxon>Agaricales</taxon>
        <taxon>Pluteineae</taxon>
        <taxon>Amanitaceae</taxon>
        <taxon>Amanita</taxon>
    </lineage>
</organism>
<sequence>MATLVTIPYDVKLLIRDQLVHDFDVSFSELKSLRLVCREFNDLFLPVTYVHLQLFGYPSTADNNRQLKALSHRTTSSEAVRTLTIHFTEWLSRSSFHSIPYMRERNNWVSPILSNISKVVSNVVTIPLAPINTAKRFGAQCYRSACRINFLYTKKLRTPNVNRVRWFVWPYEPESIVVHTVKLLSRLPQLTELELSLTTVEYPKFFRHLNGLTNLRKLTFQLCPDRPCSDSQIHFLQHLIAANRNLTHLVVDIRGDHGGRYHVDLANLFRGVPVDQPLQLQHLGINQAFLGGWDPQIIEPHIRSLTSIELDFSWVFQPREFHNFWGFLASMGVYPSHIYANHIDERLFNYLYLHPNLTGLSLPGVYAHGNDIIQILSQHAKTLQYLRMSLPTLVNMVRTPRNKRTFLQCTSLQYIYCKHSIKHFLSHNTVVQPAVESFLDLVVQLDCSVHLMLEDREAFDFCQQLCRNSSNTFRRQLETRVFFTLRKGIIPEINCSFKPARLYWKGLHSQMTSDF</sequence>
<dbReference type="Gene3D" id="3.80.10.10">
    <property type="entry name" value="Ribonuclease Inhibitor"/>
    <property type="match status" value="1"/>
</dbReference>
<dbReference type="SUPFAM" id="SSF52047">
    <property type="entry name" value="RNI-like"/>
    <property type="match status" value="1"/>
</dbReference>
<evidence type="ECO:0000313" key="2">
    <source>
        <dbReference type="Proteomes" id="UP000242287"/>
    </source>
</evidence>
<reference evidence="1 2" key="1">
    <citation type="submission" date="2014-02" db="EMBL/GenBank/DDBJ databases">
        <title>Transposable element dynamics among asymbiotic and ectomycorrhizal Amanita fungi.</title>
        <authorList>
            <consortium name="DOE Joint Genome Institute"/>
            <person name="Hess J."/>
            <person name="Skrede I."/>
            <person name="Wolfe B."/>
            <person name="LaButti K."/>
            <person name="Ohm R.A."/>
            <person name="Grigoriev I.V."/>
            <person name="Pringle A."/>
        </authorList>
    </citation>
    <scope>NUCLEOTIDE SEQUENCE [LARGE SCALE GENOMIC DNA]</scope>
    <source>
        <strain evidence="1 2">SKay4041</strain>
    </source>
</reference>
<name>A0A2A9NRE4_9AGAR</name>
<protein>
    <recommendedName>
        <fullName evidence="3">F-box domain-containing protein</fullName>
    </recommendedName>
</protein>
<dbReference type="EMBL" id="KZ302006">
    <property type="protein sequence ID" value="PFH50326.1"/>
    <property type="molecule type" value="Genomic_DNA"/>
</dbReference>